<accession>A0A402CBI6</accession>
<gene>
    <name evidence="2" type="ORF">Rhow_004490</name>
</gene>
<evidence type="ECO:0000313" key="2">
    <source>
        <dbReference type="EMBL" id="GCE40847.1"/>
    </source>
</evidence>
<dbReference type="GO" id="GO:0003677">
    <property type="term" value="F:DNA binding"/>
    <property type="evidence" value="ECO:0007669"/>
    <property type="project" value="InterPro"/>
</dbReference>
<comment type="caution">
    <text evidence="2">The sequence shown here is derived from an EMBL/GenBank/DDBJ whole genome shotgun (WGS) entry which is preliminary data.</text>
</comment>
<dbReference type="EMBL" id="BHYM01000038">
    <property type="protein sequence ID" value="GCE40847.1"/>
    <property type="molecule type" value="Genomic_DNA"/>
</dbReference>
<evidence type="ECO:0000256" key="1">
    <source>
        <dbReference type="ARBA" id="ARBA00023172"/>
    </source>
</evidence>
<dbReference type="Gene3D" id="1.10.443.10">
    <property type="entry name" value="Intergrase catalytic core"/>
    <property type="match status" value="1"/>
</dbReference>
<evidence type="ECO:0000313" key="3">
    <source>
        <dbReference type="Proteomes" id="UP000287519"/>
    </source>
</evidence>
<dbReference type="GO" id="GO:0015074">
    <property type="term" value="P:DNA integration"/>
    <property type="evidence" value="ECO:0007669"/>
    <property type="project" value="InterPro"/>
</dbReference>
<protein>
    <recommendedName>
        <fullName evidence="4">Integrase</fullName>
    </recommendedName>
</protein>
<dbReference type="AlphaFoldDB" id="A0A402CBI6"/>
<dbReference type="Proteomes" id="UP000287519">
    <property type="component" value="Unassembled WGS sequence"/>
</dbReference>
<reference evidence="2 3" key="1">
    <citation type="submission" date="2018-11" db="EMBL/GenBank/DDBJ databases">
        <title>Microbial catabolism of amino acid.</title>
        <authorList>
            <person name="Hibi M."/>
            <person name="Ogawa J."/>
        </authorList>
    </citation>
    <scope>NUCLEOTIDE SEQUENCE [LARGE SCALE GENOMIC DNA]</scope>
    <source>
        <strain evidence="2 3">C31-06</strain>
    </source>
</reference>
<name>A0A402CBI6_RHOWR</name>
<dbReference type="GO" id="GO:0006310">
    <property type="term" value="P:DNA recombination"/>
    <property type="evidence" value="ECO:0007669"/>
    <property type="project" value="UniProtKB-KW"/>
</dbReference>
<organism evidence="2 3">
    <name type="scientific">Rhodococcus wratislaviensis</name>
    <name type="common">Tsukamurella wratislaviensis</name>
    <dbReference type="NCBI Taxonomy" id="44752"/>
    <lineage>
        <taxon>Bacteria</taxon>
        <taxon>Bacillati</taxon>
        <taxon>Actinomycetota</taxon>
        <taxon>Actinomycetes</taxon>
        <taxon>Mycobacteriales</taxon>
        <taxon>Nocardiaceae</taxon>
        <taxon>Rhodococcus</taxon>
    </lineage>
</organism>
<evidence type="ECO:0008006" key="4">
    <source>
        <dbReference type="Google" id="ProtNLM"/>
    </source>
</evidence>
<dbReference type="InterPro" id="IPR011010">
    <property type="entry name" value="DNA_brk_join_enz"/>
</dbReference>
<sequence>MLQARTLREGIDLADTSRYGDDVWVLDPAQTQSHYKALILNFIALPESYRPVAKQMYFAMLSGELPPGEKRPEIVTIRGSMIEVKRFFGWLTQHFGDQSPPPPLTALTTTDLQQYRHHLTKTRRPALVAVSCAGVRYLWRYRHVLDDHLSFDPVRAIDGWSIPHRLKEAENRTDRIPEQVLGPLITWSLRFIDDFAPDIVAAHQIWLRHRNQPRRAHTNTGARAALNELLNDYIDRGRPLPGRNGALHLKYLARLAGVSLTTVHAGSDAIAHAVELVGICESSTFDLDIAGTLEGRPWIDAISTSHITHDGLATLARMLHNSCYIIVSYLSGMRDSEIKHLSRGCIRTRRDPDGNIYRWTIHSTAFKGEPTEGAPATWTVSATVARAVTVLEQIQPPSQDLLFAALPHSPGGKTPVGRALPTGSTLRQLNDFRDWINAYCTRTGRIDAIPDVDGQPWKFRTSQFRRTLAWFIARRPGGSIAGAIQYRHMSIQMFEGYAGTSDSGFRAEVEAEMALARGEHLLTVVEAHKHTDFSGPAAEEAAHRLTEFGAQANFAGVIVTDPRRLSRLMNKHDPAIYPGTYANCVFNPDKALCTRTHNSHGTPQPTLTDCKPLDCRNVALTEDNLTALTEELTTLLGELDARPPLPPLLHQRLTTRAETLTTFIARHDRTHE</sequence>
<keyword evidence="3" id="KW-1185">Reference proteome</keyword>
<dbReference type="InterPro" id="IPR013762">
    <property type="entry name" value="Integrase-like_cat_sf"/>
</dbReference>
<keyword evidence="1" id="KW-0233">DNA recombination</keyword>
<proteinExistence type="predicted"/>
<dbReference type="SUPFAM" id="SSF56349">
    <property type="entry name" value="DNA breaking-rejoining enzymes"/>
    <property type="match status" value="1"/>
</dbReference>